<reference evidence="1 2" key="1">
    <citation type="journal article" date="2017" name="ISME J.">
        <title>Potential for microbial H2 and metal transformations associated with novel bacteria and archaea in deep terrestrial subsurface sediments.</title>
        <authorList>
            <person name="Hernsdorf A.W."/>
            <person name="Amano Y."/>
            <person name="Miyakawa K."/>
            <person name="Ise K."/>
            <person name="Suzuki Y."/>
            <person name="Anantharaman K."/>
            <person name="Probst A."/>
            <person name="Burstein D."/>
            <person name="Thomas B.C."/>
            <person name="Banfield J.F."/>
        </authorList>
    </citation>
    <scope>NUCLEOTIDE SEQUENCE [LARGE SCALE GENOMIC DNA]</scope>
    <source>
        <strain evidence="1">HGW-Wallbacteria-1</strain>
    </source>
</reference>
<evidence type="ECO:0008006" key="3">
    <source>
        <dbReference type="Google" id="ProtNLM"/>
    </source>
</evidence>
<evidence type="ECO:0000313" key="2">
    <source>
        <dbReference type="Proteomes" id="UP000233256"/>
    </source>
</evidence>
<evidence type="ECO:0000313" key="1">
    <source>
        <dbReference type="EMBL" id="PKK90883.1"/>
    </source>
</evidence>
<protein>
    <recommendedName>
        <fullName evidence="3">Thioredoxin domain-containing protein</fullName>
    </recommendedName>
</protein>
<name>A0A2N1PRA9_9BACT</name>
<proteinExistence type="predicted"/>
<dbReference type="AlphaFoldDB" id="A0A2N1PRA9"/>
<gene>
    <name evidence="1" type="ORF">CVV64_08365</name>
</gene>
<comment type="caution">
    <text evidence="1">The sequence shown here is derived from an EMBL/GenBank/DDBJ whole genome shotgun (WGS) entry which is preliminary data.</text>
</comment>
<dbReference type="EMBL" id="PGXC01000004">
    <property type="protein sequence ID" value="PKK90883.1"/>
    <property type="molecule type" value="Genomic_DNA"/>
</dbReference>
<organism evidence="1 2">
    <name type="scientific">Candidatus Wallbacteria bacterium HGW-Wallbacteria-1</name>
    <dbReference type="NCBI Taxonomy" id="2013854"/>
    <lineage>
        <taxon>Bacteria</taxon>
        <taxon>Candidatus Walliibacteriota</taxon>
    </lineage>
</organism>
<dbReference type="Proteomes" id="UP000233256">
    <property type="component" value="Unassembled WGS sequence"/>
</dbReference>
<sequence>MPSRSNEVLMGLEPSDIQGIIRSSAKPVVLMIYSDAGFQKSFEEWAVPRKAAGVMKQCVFILLDIENSQGLPGEPYEQNNVVLVFRNGQIFFRANGGEVFEKLDSCIEPLLSGLKS</sequence>
<accession>A0A2N1PRA9</accession>